<proteinExistence type="predicted"/>
<accession>A0AAE0T8T1</accession>
<comment type="caution">
    <text evidence="1">The sequence shown here is derived from an EMBL/GenBank/DDBJ whole genome shotgun (WGS) entry which is preliminary data.</text>
</comment>
<sequence>MRHHHLLSASVQAWKTPKNQQLCVGKYIRSDQFAGQSQLDEAFPLMIIKTQWNNYLSSNDYKNTMESLPFHLYVYSNCEDCCGWGGVLAVFYLNYYRSPTQALFCWKLNLVKDRFKALWPAALTVRWLNIQKG</sequence>
<gene>
    <name evidence="1" type="ORF">CHS0354_004080</name>
</gene>
<dbReference type="Proteomes" id="UP001195483">
    <property type="component" value="Unassembled WGS sequence"/>
</dbReference>
<reference evidence="1" key="3">
    <citation type="submission" date="2023-05" db="EMBL/GenBank/DDBJ databases">
        <authorList>
            <person name="Smith C.H."/>
        </authorList>
    </citation>
    <scope>NUCLEOTIDE SEQUENCE</scope>
    <source>
        <strain evidence="1">CHS0354</strain>
        <tissue evidence="1">Mantle</tissue>
    </source>
</reference>
<protein>
    <submittedName>
        <fullName evidence="1">Uncharacterized protein</fullName>
    </submittedName>
</protein>
<keyword evidence="2" id="KW-1185">Reference proteome</keyword>
<name>A0AAE0T8T1_9BIVA</name>
<evidence type="ECO:0000313" key="2">
    <source>
        <dbReference type="Proteomes" id="UP001195483"/>
    </source>
</evidence>
<evidence type="ECO:0000313" key="1">
    <source>
        <dbReference type="EMBL" id="KAK3605523.1"/>
    </source>
</evidence>
<dbReference type="AlphaFoldDB" id="A0AAE0T8T1"/>
<dbReference type="EMBL" id="JAEAOA010000314">
    <property type="protein sequence ID" value="KAK3605523.1"/>
    <property type="molecule type" value="Genomic_DNA"/>
</dbReference>
<reference evidence="1" key="1">
    <citation type="journal article" date="2021" name="Genome Biol. Evol.">
        <title>A High-Quality Reference Genome for a Parasitic Bivalve with Doubly Uniparental Inheritance (Bivalvia: Unionida).</title>
        <authorList>
            <person name="Smith C.H."/>
        </authorList>
    </citation>
    <scope>NUCLEOTIDE SEQUENCE</scope>
    <source>
        <strain evidence="1">CHS0354</strain>
    </source>
</reference>
<organism evidence="1 2">
    <name type="scientific">Potamilus streckersoni</name>
    <dbReference type="NCBI Taxonomy" id="2493646"/>
    <lineage>
        <taxon>Eukaryota</taxon>
        <taxon>Metazoa</taxon>
        <taxon>Spiralia</taxon>
        <taxon>Lophotrochozoa</taxon>
        <taxon>Mollusca</taxon>
        <taxon>Bivalvia</taxon>
        <taxon>Autobranchia</taxon>
        <taxon>Heteroconchia</taxon>
        <taxon>Palaeoheterodonta</taxon>
        <taxon>Unionida</taxon>
        <taxon>Unionoidea</taxon>
        <taxon>Unionidae</taxon>
        <taxon>Ambleminae</taxon>
        <taxon>Lampsilini</taxon>
        <taxon>Potamilus</taxon>
    </lineage>
</organism>
<reference evidence="1" key="2">
    <citation type="journal article" date="2021" name="Genome Biol. Evol.">
        <title>Developing a high-quality reference genome for a parasitic bivalve with doubly uniparental inheritance (Bivalvia: Unionida).</title>
        <authorList>
            <person name="Smith C.H."/>
        </authorList>
    </citation>
    <scope>NUCLEOTIDE SEQUENCE</scope>
    <source>
        <strain evidence="1">CHS0354</strain>
        <tissue evidence="1">Mantle</tissue>
    </source>
</reference>